<evidence type="ECO:0000313" key="2">
    <source>
        <dbReference type="Proteomes" id="UP001652442"/>
    </source>
</evidence>
<reference evidence="1 2" key="1">
    <citation type="journal article" date="2021" name="ISME Commun">
        <title>Automated analysis of genomic sequences facilitates high-throughput and comprehensive description of bacteria.</title>
        <authorList>
            <person name="Hitch T.C.A."/>
        </authorList>
    </citation>
    <scope>NUCLEOTIDE SEQUENCE [LARGE SCALE GENOMIC DNA]</scope>
    <source>
        <strain evidence="1 2">Sanger_109</strain>
    </source>
</reference>
<sequence>MSNPIKDICEKESLIKDIAERENIIQSYQGAGYLDRNNAIKKIQELRINDKAVAGVTSAKLAISSVPFNQSTNDQIVAELAMQRDILQAKLLKKQMEDKQ</sequence>
<name>A0ABT2TMN6_9FIRM</name>
<protein>
    <submittedName>
        <fullName evidence="1">Uncharacterized protein</fullName>
    </submittedName>
</protein>
<gene>
    <name evidence="1" type="ORF">OCV88_14335</name>
</gene>
<dbReference type="RefSeq" id="WP_158426125.1">
    <property type="nucleotide sequence ID" value="NZ_JAOQJQ010000007.1"/>
</dbReference>
<proteinExistence type="predicted"/>
<accession>A0ABT2TMN6</accession>
<comment type="caution">
    <text evidence="1">The sequence shown here is derived from an EMBL/GenBank/DDBJ whole genome shotgun (WGS) entry which is preliminary data.</text>
</comment>
<evidence type="ECO:0000313" key="1">
    <source>
        <dbReference type="EMBL" id="MCU6763490.1"/>
    </source>
</evidence>
<dbReference type="EMBL" id="JAOQJQ010000007">
    <property type="protein sequence ID" value="MCU6763490.1"/>
    <property type="molecule type" value="Genomic_DNA"/>
</dbReference>
<keyword evidence="2" id="KW-1185">Reference proteome</keyword>
<dbReference type="Proteomes" id="UP001652442">
    <property type="component" value="Unassembled WGS sequence"/>
</dbReference>
<organism evidence="1 2">
    <name type="scientific">Brotonthovivens ammoniilytica</name>
    <dbReference type="NCBI Taxonomy" id="2981725"/>
    <lineage>
        <taxon>Bacteria</taxon>
        <taxon>Bacillati</taxon>
        <taxon>Bacillota</taxon>
        <taxon>Clostridia</taxon>
        <taxon>Lachnospirales</taxon>
        <taxon>Lachnospiraceae</taxon>
        <taxon>Brotonthovivens</taxon>
    </lineage>
</organism>